<dbReference type="PANTHER" id="PTHR10900">
    <property type="entry name" value="PERIOSTIN-RELATED"/>
    <property type="match status" value="1"/>
</dbReference>
<dbReference type="GO" id="GO:0005615">
    <property type="term" value="C:extracellular space"/>
    <property type="evidence" value="ECO:0007669"/>
    <property type="project" value="TreeGrafter"/>
</dbReference>
<dbReference type="AlphaFoldDB" id="A0A7R9GIU0"/>
<dbReference type="InterPro" id="IPR050904">
    <property type="entry name" value="Adhesion/Biosynth-related"/>
</dbReference>
<feature type="chain" id="PRO_5036210859" description="FAS1 domain-containing protein" evidence="1">
    <location>
        <begin position="16"/>
        <end position="302"/>
    </location>
</feature>
<dbReference type="Gene3D" id="2.30.180.10">
    <property type="entry name" value="FAS1 domain"/>
    <property type="match status" value="2"/>
</dbReference>
<evidence type="ECO:0000313" key="3">
    <source>
        <dbReference type="EMBL" id="CAD7282805.1"/>
    </source>
</evidence>
<sequence>MKLFVFFALLGLAAAAPGQRTVLDTLTELGQTTIVELIELAGLTDALNGEGPFTAFVPKQEVFDNLPQEIIDEITGDLELLAKGLTYHVAPGTFLSTDAVNEALIPSLQGAELRINIYEVDGETVATVTGVPIDLTQVDIEASNGIIHFLDFIILDVPDYNTVDTLLNFPADSGYTFEALAFAAGSVDAVSDALAGTDYTLLAPVDSEGFTVAVVEELLGDLDYITSVLLDHAASGTVYSVGIGARKEFTTVGGNTIVIEFTEDQGFIVTDTAGNFLADVIAGDIPTTQGVVHLLDRPIILA</sequence>
<dbReference type="InterPro" id="IPR000782">
    <property type="entry name" value="FAS1_domain"/>
</dbReference>
<organism evidence="3">
    <name type="scientific">Notodromas monacha</name>
    <dbReference type="NCBI Taxonomy" id="399045"/>
    <lineage>
        <taxon>Eukaryota</taxon>
        <taxon>Metazoa</taxon>
        <taxon>Ecdysozoa</taxon>
        <taxon>Arthropoda</taxon>
        <taxon>Crustacea</taxon>
        <taxon>Oligostraca</taxon>
        <taxon>Ostracoda</taxon>
        <taxon>Podocopa</taxon>
        <taxon>Podocopida</taxon>
        <taxon>Cypridocopina</taxon>
        <taxon>Cypridoidea</taxon>
        <taxon>Cyprididae</taxon>
        <taxon>Notodromas</taxon>
    </lineage>
</organism>
<evidence type="ECO:0000259" key="2">
    <source>
        <dbReference type="PROSITE" id="PS50213"/>
    </source>
</evidence>
<dbReference type="EMBL" id="OA886379">
    <property type="protein sequence ID" value="CAD7282805.1"/>
    <property type="molecule type" value="Genomic_DNA"/>
</dbReference>
<dbReference type="InterPro" id="IPR036378">
    <property type="entry name" value="FAS1_dom_sf"/>
</dbReference>
<dbReference type="Pfam" id="PF02469">
    <property type="entry name" value="Fasciclin"/>
    <property type="match status" value="2"/>
</dbReference>
<evidence type="ECO:0000256" key="1">
    <source>
        <dbReference type="SAM" id="SignalP"/>
    </source>
</evidence>
<keyword evidence="1" id="KW-0732">Signal</keyword>
<feature type="domain" description="FAS1" evidence="2">
    <location>
        <begin position="160"/>
        <end position="299"/>
    </location>
</feature>
<feature type="signal peptide" evidence="1">
    <location>
        <begin position="1"/>
        <end position="15"/>
    </location>
</feature>
<evidence type="ECO:0000313" key="4">
    <source>
        <dbReference type="Proteomes" id="UP000678499"/>
    </source>
</evidence>
<dbReference type="EMBL" id="CAJPEX010004342">
    <property type="protein sequence ID" value="CAG0922957.1"/>
    <property type="molecule type" value="Genomic_DNA"/>
</dbReference>
<protein>
    <recommendedName>
        <fullName evidence="2">FAS1 domain-containing protein</fullName>
    </recommendedName>
</protein>
<feature type="domain" description="FAS1" evidence="2">
    <location>
        <begin position="19"/>
        <end position="154"/>
    </location>
</feature>
<dbReference type="PROSITE" id="PS50213">
    <property type="entry name" value="FAS1"/>
    <property type="match status" value="2"/>
</dbReference>
<proteinExistence type="predicted"/>
<accession>A0A7R9GIU0</accession>
<dbReference type="PANTHER" id="PTHR10900:SF77">
    <property type="entry name" value="FI19380P1"/>
    <property type="match status" value="1"/>
</dbReference>
<dbReference type="Proteomes" id="UP000678499">
    <property type="component" value="Unassembled WGS sequence"/>
</dbReference>
<reference evidence="3" key="1">
    <citation type="submission" date="2020-11" db="EMBL/GenBank/DDBJ databases">
        <authorList>
            <person name="Tran Van P."/>
        </authorList>
    </citation>
    <scope>NUCLEOTIDE SEQUENCE</scope>
</reference>
<keyword evidence="4" id="KW-1185">Reference proteome</keyword>
<gene>
    <name evidence="3" type="ORF">NMOB1V02_LOCUS10424</name>
</gene>
<dbReference type="SUPFAM" id="SSF82153">
    <property type="entry name" value="FAS1 domain"/>
    <property type="match status" value="2"/>
</dbReference>
<dbReference type="FunFam" id="2.30.180.10:FF:000032">
    <property type="entry name" value="Fasciclin domain-containing protein, putative"/>
    <property type="match status" value="1"/>
</dbReference>
<dbReference type="OrthoDB" id="286301at2759"/>
<dbReference type="SMART" id="SM00554">
    <property type="entry name" value="FAS1"/>
    <property type="match status" value="2"/>
</dbReference>
<name>A0A7R9GIU0_9CRUS</name>